<organism evidence="10 11">
    <name type="scientific">Tritrichomonas musculus</name>
    <dbReference type="NCBI Taxonomy" id="1915356"/>
    <lineage>
        <taxon>Eukaryota</taxon>
        <taxon>Metamonada</taxon>
        <taxon>Parabasalia</taxon>
        <taxon>Tritrichomonadida</taxon>
        <taxon>Tritrichomonadidae</taxon>
        <taxon>Tritrichomonas</taxon>
    </lineage>
</organism>
<protein>
    <recommendedName>
        <fullName evidence="8">Palmitoyltransferase</fullName>
        <ecNumber evidence="8">2.3.1.225</ecNumber>
    </recommendedName>
</protein>
<comment type="similarity">
    <text evidence="7">Belongs to the DHHC palmitoyltransferase family. PFA5 subfamily.</text>
</comment>
<evidence type="ECO:0000256" key="7">
    <source>
        <dbReference type="ARBA" id="ARBA00038298"/>
    </source>
</evidence>
<evidence type="ECO:0000256" key="1">
    <source>
        <dbReference type="ARBA" id="ARBA00004141"/>
    </source>
</evidence>
<keyword evidence="2 8" id="KW-0808">Transferase</keyword>
<comment type="domain">
    <text evidence="8">The DHHC domain is required for palmitoyltransferase activity.</text>
</comment>
<dbReference type="PANTHER" id="PTHR22883">
    <property type="entry name" value="ZINC FINGER DHHC DOMAIN CONTAINING PROTEIN"/>
    <property type="match status" value="1"/>
</dbReference>
<dbReference type="EMBL" id="JAPFFF010000006">
    <property type="protein sequence ID" value="KAK8887415.1"/>
    <property type="molecule type" value="Genomic_DNA"/>
</dbReference>
<proteinExistence type="inferred from homology"/>
<feature type="transmembrane region" description="Helical" evidence="8">
    <location>
        <begin position="40"/>
        <end position="62"/>
    </location>
</feature>
<comment type="catalytic activity">
    <reaction evidence="8">
        <text>L-cysteinyl-[protein] + hexadecanoyl-CoA = S-hexadecanoyl-L-cysteinyl-[protein] + CoA</text>
        <dbReference type="Rhea" id="RHEA:36683"/>
        <dbReference type="Rhea" id="RHEA-COMP:10131"/>
        <dbReference type="Rhea" id="RHEA-COMP:11032"/>
        <dbReference type="ChEBI" id="CHEBI:29950"/>
        <dbReference type="ChEBI" id="CHEBI:57287"/>
        <dbReference type="ChEBI" id="CHEBI:57379"/>
        <dbReference type="ChEBI" id="CHEBI:74151"/>
        <dbReference type="EC" id="2.3.1.225"/>
    </reaction>
</comment>
<name>A0ABR2K8H1_9EUKA</name>
<dbReference type="Pfam" id="PF01529">
    <property type="entry name" value="DHHC"/>
    <property type="match status" value="1"/>
</dbReference>
<evidence type="ECO:0000256" key="4">
    <source>
        <dbReference type="ARBA" id="ARBA00022989"/>
    </source>
</evidence>
<keyword evidence="6 8" id="KW-0012">Acyltransferase</keyword>
<evidence type="ECO:0000256" key="5">
    <source>
        <dbReference type="ARBA" id="ARBA00023136"/>
    </source>
</evidence>
<evidence type="ECO:0000313" key="11">
    <source>
        <dbReference type="Proteomes" id="UP001470230"/>
    </source>
</evidence>
<dbReference type="PROSITE" id="PS50216">
    <property type="entry name" value="DHHC"/>
    <property type="match status" value="1"/>
</dbReference>
<sequence length="279" mass="32877">MNSIKEKPFAYVMIIVYFLFHILIWFSHGRFTICKDHESYAFIFTICWLFFTFYTIIAYFSAAFSDPGYLVEDWNHNNPNTKVDANSEDDKLYCDKCKITRPLRAHHCKECNKCVLMMDHHCIFTSNCVGFRTLRPYFVFLISFPLDGLFSILMIMCNLEKKEKNAFKALVFAFSFLYFAIFLLVDFIQLYTILSNLIRNSSEVENERDQSQKSEYDLYGVDQVSEFDTGSIFRNFQQKLGNNPFAWFIPLPRNGQFIMASKNPKYVPFSEIKSCKKID</sequence>
<comment type="caution">
    <text evidence="10">The sequence shown here is derived from an EMBL/GenBank/DDBJ whole genome shotgun (WGS) entry which is preliminary data.</text>
</comment>
<feature type="transmembrane region" description="Helical" evidence="8">
    <location>
        <begin position="12"/>
        <end position="28"/>
    </location>
</feature>
<evidence type="ECO:0000256" key="6">
    <source>
        <dbReference type="ARBA" id="ARBA00023315"/>
    </source>
</evidence>
<dbReference type="InterPro" id="IPR001594">
    <property type="entry name" value="Palmitoyltrfase_DHHC"/>
</dbReference>
<feature type="transmembrane region" description="Helical" evidence="8">
    <location>
        <begin position="169"/>
        <end position="191"/>
    </location>
</feature>
<keyword evidence="4 8" id="KW-1133">Transmembrane helix</keyword>
<dbReference type="EC" id="2.3.1.225" evidence="8"/>
<keyword evidence="3 8" id="KW-0812">Transmembrane</keyword>
<dbReference type="InterPro" id="IPR039859">
    <property type="entry name" value="PFA4/ZDH16/20/ERF2-like"/>
</dbReference>
<dbReference type="PANTHER" id="PTHR22883:SF23">
    <property type="entry name" value="PALMITOYLTRANSFERASE ZDHHC6"/>
    <property type="match status" value="1"/>
</dbReference>
<gene>
    <name evidence="10" type="ORF">M9Y10_038455</name>
</gene>
<accession>A0ABR2K8H1</accession>
<evidence type="ECO:0000313" key="10">
    <source>
        <dbReference type="EMBL" id="KAK8887415.1"/>
    </source>
</evidence>
<evidence type="ECO:0000259" key="9">
    <source>
        <dbReference type="Pfam" id="PF01529"/>
    </source>
</evidence>
<keyword evidence="5 8" id="KW-0472">Membrane</keyword>
<reference evidence="10 11" key="1">
    <citation type="submission" date="2024-04" db="EMBL/GenBank/DDBJ databases">
        <title>Tritrichomonas musculus Genome.</title>
        <authorList>
            <person name="Alves-Ferreira E."/>
            <person name="Grigg M."/>
            <person name="Lorenzi H."/>
            <person name="Galac M."/>
        </authorList>
    </citation>
    <scope>NUCLEOTIDE SEQUENCE [LARGE SCALE GENOMIC DNA]</scope>
    <source>
        <strain evidence="10 11">EAF2021</strain>
    </source>
</reference>
<evidence type="ECO:0000256" key="2">
    <source>
        <dbReference type="ARBA" id="ARBA00022679"/>
    </source>
</evidence>
<evidence type="ECO:0000256" key="3">
    <source>
        <dbReference type="ARBA" id="ARBA00022692"/>
    </source>
</evidence>
<comment type="subcellular location">
    <subcellularLocation>
        <location evidence="1">Membrane</location>
        <topology evidence="1">Multi-pass membrane protein</topology>
    </subcellularLocation>
</comment>
<keyword evidence="11" id="KW-1185">Reference proteome</keyword>
<feature type="domain" description="Palmitoyltransferase DHHC" evidence="9">
    <location>
        <begin position="88"/>
        <end position="198"/>
    </location>
</feature>
<evidence type="ECO:0000256" key="8">
    <source>
        <dbReference type="RuleBase" id="RU079119"/>
    </source>
</evidence>
<dbReference type="Proteomes" id="UP001470230">
    <property type="component" value="Unassembled WGS sequence"/>
</dbReference>
<feature type="transmembrane region" description="Helical" evidence="8">
    <location>
        <begin position="137"/>
        <end position="157"/>
    </location>
</feature>